<dbReference type="RefSeq" id="XP_040777222.1">
    <property type="nucleotide sequence ID" value="XM_040915926.1"/>
</dbReference>
<dbReference type="EMBL" id="MU032347">
    <property type="protein sequence ID" value="KAF3766261.1"/>
    <property type="molecule type" value="Genomic_DNA"/>
</dbReference>
<feature type="region of interest" description="Disordered" evidence="1">
    <location>
        <begin position="27"/>
        <end position="97"/>
    </location>
</feature>
<gene>
    <name evidence="3" type="ORF">M406DRAFT_232971</name>
</gene>
<comment type="caution">
    <text evidence="3">The sequence shown here is derived from an EMBL/GenBank/DDBJ whole genome shotgun (WGS) entry which is preliminary data.</text>
</comment>
<reference evidence="3" key="1">
    <citation type="journal article" date="2020" name="Phytopathology">
        <title>Genome sequence of the chestnut blight fungus Cryphonectria parasitica EP155: A fundamental resource for an archetypical invasive plant pathogen.</title>
        <authorList>
            <person name="Crouch J.A."/>
            <person name="Dawe A."/>
            <person name="Aerts A."/>
            <person name="Barry K."/>
            <person name="Churchill A.C.L."/>
            <person name="Grimwood J."/>
            <person name="Hillman B."/>
            <person name="Milgroom M.G."/>
            <person name="Pangilinan J."/>
            <person name="Smith M."/>
            <person name="Salamov A."/>
            <person name="Schmutz J."/>
            <person name="Yadav J."/>
            <person name="Grigoriev I.V."/>
            <person name="Nuss D."/>
        </authorList>
    </citation>
    <scope>NUCLEOTIDE SEQUENCE</scope>
    <source>
        <strain evidence="3">EP155</strain>
    </source>
</reference>
<evidence type="ECO:0000256" key="1">
    <source>
        <dbReference type="SAM" id="MobiDB-lite"/>
    </source>
</evidence>
<feature type="domain" description="CBF1-interacting co-repressor CIR N-terminal" evidence="2">
    <location>
        <begin position="7"/>
        <end position="43"/>
    </location>
</feature>
<feature type="compositionally biased region" description="Basic and acidic residues" evidence="1">
    <location>
        <begin position="66"/>
        <end position="78"/>
    </location>
</feature>
<feature type="compositionally biased region" description="Basic and acidic residues" evidence="1">
    <location>
        <begin position="211"/>
        <end position="221"/>
    </location>
</feature>
<feature type="compositionally biased region" description="Basic and acidic residues" evidence="1">
    <location>
        <begin position="146"/>
        <end position="166"/>
    </location>
</feature>
<dbReference type="PANTHER" id="PTHR22093">
    <property type="entry name" value="LEUKOCYTE RECEPTOR CLUSTER LRC MEMBER 1"/>
    <property type="match status" value="1"/>
</dbReference>
<dbReference type="OrthoDB" id="2159131at2759"/>
<dbReference type="InterPro" id="IPR039875">
    <property type="entry name" value="LENG1-like"/>
</dbReference>
<dbReference type="Pfam" id="PF10197">
    <property type="entry name" value="Cir_N"/>
    <property type="match status" value="1"/>
</dbReference>
<dbReference type="GeneID" id="63833055"/>
<feature type="non-terminal residue" evidence="3">
    <location>
        <position position="1"/>
    </location>
</feature>
<sequence>HLLGKKSWNVYNTDNVARVRRDEEAAAAAEHAAEQRMQEADAARRLAILRGETPPPLPEAEPENDPSDKNFARQDRGRSASGFTSRKRKRAGEDDTDFEMRLVRERAEIGANVAAELAIPGGAKKGDTQIVDGRGHIDLIGPPPETGKEKNAEYEREKAKKQREMEDQYTMRFSNAAGRDGIAAGDPWYTKSDSRSRTGIEAPTKNVWGTDDPRRKARETQRMASNDPLAMMRRGAQKIREIEKERRQENEQRERELKELRREERRREKRRRKNRREEEDE</sequence>
<evidence type="ECO:0000259" key="2">
    <source>
        <dbReference type="SMART" id="SM01083"/>
    </source>
</evidence>
<evidence type="ECO:0000313" key="3">
    <source>
        <dbReference type="EMBL" id="KAF3766261.1"/>
    </source>
</evidence>
<dbReference type="AlphaFoldDB" id="A0A9P4Y426"/>
<feature type="region of interest" description="Disordered" evidence="1">
    <location>
        <begin position="123"/>
        <end position="281"/>
    </location>
</feature>
<keyword evidence="4" id="KW-1185">Reference proteome</keyword>
<feature type="compositionally biased region" description="Basic and acidic residues" evidence="1">
    <location>
        <begin position="31"/>
        <end position="44"/>
    </location>
</feature>
<feature type="non-terminal residue" evidence="3">
    <location>
        <position position="281"/>
    </location>
</feature>
<proteinExistence type="predicted"/>
<dbReference type="SMART" id="SM01083">
    <property type="entry name" value="Cir_N"/>
    <property type="match status" value="1"/>
</dbReference>
<feature type="compositionally biased region" description="Basic and acidic residues" evidence="1">
    <location>
        <begin position="238"/>
        <end position="266"/>
    </location>
</feature>
<evidence type="ECO:0000313" key="4">
    <source>
        <dbReference type="Proteomes" id="UP000803844"/>
    </source>
</evidence>
<protein>
    <recommendedName>
        <fullName evidence="2">CBF1-interacting co-repressor CIR N-terminal domain-containing protein</fullName>
    </recommendedName>
</protein>
<name>A0A9P4Y426_CRYP1</name>
<accession>A0A9P4Y426</accession>
<organism evidence="3 4">
    <name type="scientific">Cryphonectria parasitica (strain ATCC 38755 / EP155)</name>
    <dbReference type="NCBI Taxonomy" id="660469"/>
    <lineage>
        <taxon>Eukaryota</taxon>
        <taxon>Fungi</taxon>
        <taxon>Dikarya</taxon>
        <taxon>Ascomycota</taxon>
        <taxon>Pezizomycotina</taxon>
        <taxon>Sordariomycetes</taxon>
        <taxon>Sordariomycetidae</taxon>
        <taxon>Diaporthales</taxon>
        <taxon>Cryphonectriaceae</taxon>
        <taxon>Cryphonectria-Endothia species complex</taxon>
        <taxon>Cryphonectria</taxon>
    </lineage>
</organism>
<dbReference type="PANTHER" id="PTHR22093:SF0">
    <property type="entry name" value="LEUKOCYTE RECEPTOR CLUSTER MEMBER 1"/>
    <property type="match status" value="1"/>
</dbReference>
<dbReference type="Proteomes" id="UP000803844">
    <property type="component" value="Unassembled WGS sequence"/>
</dbReference>
<dbReference type="InterPro" id="IPR019339">
    <property type="entry name" value="CIR_N_dom"/>
</dbReference>